<feature type="transmembrane region" description="Helical" evidence="1">
    <location>
        <begin position="111"/>
        <end position="131"/>
    </location>
</feature>
<dbReference type="Proteomes" id="UP001151760">
    <property type="component" value="Unassembled WGS sequence"/>
</dbReference>
<keyword evidence="1" id="KW-0472">Membrane</keyword>
<sequence>MIGTSSESNVVVSIRSCLQSIVGCDMPFRRFRILDLVVDLARAGFAGPDWAVRRAEFLCEAVICSARWVVWTVNGEVVGHRVFARIEQYLLLLDPQQNLIRRRMRRIRPEVFYLVGVDYVLIVVVGTFRTVGGNDAFEWGILRAEGVGLGVFWAVWRSVYQKVLGCMGFVRMRWGGIGGYDLFHVEEAERAGGEDFCFGEGVLAGDGG</sequence>
<organism evidence="2 3">
    <name type="scientific">Tanacetum coccineum</name>
    <dbReference type="NCBI Taxonomy" id="301880"/>
    <lineage>
        <taxon>Eukaryota</taxon>
        <taxon>Viridiplantae</taxon>
        <taxon>Streptophyta</taxon>
        <taxon>Embryophyta</taxon>
        <taxon>Tracheophyta</taxon>
        <taxon>Spermatophyta</taxon>
        <taxon>Magnoliopsida</taxon>
        <taxon>eudicotyledons</taxon>
        <taxon>Gunneridae</taxon>
        <taxon>Pentapetalae</taxon>
        <taxon>asterids</taxon>
        <taxon>campanulids</taxon>
        <taxon>Asterales</taxon>
        <taxon>Asteraceae</taxon>
        <taxon>Asteroideae</taxon>
        <taxon>Anthemideae</taxon>
        <taxon>Anthemidinae</taxon>
        <taxon>Tanacetum</taxon>
    </lineage>
</organism>
<proteinExistence type="predicted"/>
<keyword evidence="1" id="KW-0812">Transmembrane</keyword>
<evidence type="ECO:0000313" key="3">
    <source>
        <dbReference type="Proteomes" id="UP001151760"/>
    </source>
</evidence>
<reference evidence="2" key="1">
    <citation type="journal article" date="2022" name="Int. J. Mol. Sci.">
        <title>Draft Genome of Tanacetum Coccineum: Genomic Comparison of Closely Related Tanacetum-Family Plants.</title>
        <authorList>
            <person name="Yamashiro T."/>
            <person name="Shiraishi A."/>
            <person name="Nakayama K."/>
            <person name="Satake H."/>
        </authorList>
    </citation>
    <scope>NUCLEOTIDE SEQUENCE</scope>
</reference>
<evidence type="ECO:0000313" key="2">
    <source>
        <dbReference type="EMBL" id="GJT70878.1"/>
    </source>
</evidence>
<name>A0ABQ5G6N6_9ASTR</name>
<comment type="caution">
    <text evidence="2">The sequence shown here is derived from an EMBL/GenBank/DDBJ whole genome shotgun (WGS) entry which is preliminary data.</text>
</comment>
<keyword evidence="3" id="KW-1185">Reference proteome</keyword>
<reference evidence="2" key="2">
    <citation type="submission" date="2022-01" db="EMBL/GenBank/DDBJ databases">
        <authorList>
            <person name="Yamashiro T."/>
            <person name="Shiraishi A."/>
            <person name="Satake H."/>
            <person name="Nakayama K."/>
        </authorList>
    </citation>
    <scope>NUCLEOTIDE SEQUENCE</scope>
</reference>
<gene>
    <name evidence="2" type="ORF">Tco_1030164</name>
</gene>
<dbReference type="EMBL" id="BQNB010018119">
    <property type="protein sequence ID" value="GJT70878.1"/>
    <property type="molecule type" value="Genomic_DNA"/>
</dbReference>
<keyword evidence="1" id="KW-1133">Transmembrane helix</keyword>
<evidence type="ECO:0000256" key="1">
    <source>
        <dbReference type="SAM" id="Phobius"/>
    </source>
</evidence>
<accession>A0ABQ5G6N6</accession>
<protein>
    <submittedName>
        <fullName evidence="2">Uncharacterized protein</fullName>
    </submittedName>
</protein>